<evidence type="ECO:0000256" key="2">
    <source>
        <dbReference type="SAM" id="MobiDB-lite"/>
    </source>
</evidence>
<evidence type="ECO:0000256" key="1">
    <source>
        <dbReference type="SAM" id="Coils"/>
    </source>
</evidence>
<evidence type="ECO:0000313" key="4">
    <source>
        <dbReference type="Proteomes" id="UP001620626"/>
    </source>
</evidence>
<organism evidence="3 4">
    <name type="scientific">Heterodera trifolii</name>
    <dbReference type="NCBI Taxonomy" id="157864"/>
    <lineage>
        <taxon>Eukaryota</taxon>
        <taxon>Metazoa</taxon>
        <taxon>Ecdysozoa</taxon>
        <taxon>Nematoda</taxon>
        <taxon>Chromadorea</taxon>
        <taxon>Rhabditida</taxon>
        <taxon>Tylenchina</taxon>
        <taxon>Tylenchomorpha</taxon>
        <taxon>Tylenchoidea</taxon>
        <taxon>Heteroderidae</taxon>
        <taxon>Heteroderinae</taxon>
        <taxon>Heterodera</taxon>
    </lineage>
</organism>
<feature type="region of interest" description="Disordered" evidence="2">
    <location>
        <begin position="1"/>
        <end position="57"/>
    </location>
</feature>
<protein>
    <submittedName>
        <fullName evidence="3">Uncharacterized protein</fullName>
    </submittedName>
</protein>
<name>A0ABD2K753_9BILA</name>
<gene>
    <name evidence="3" type="ORF">niasHT_024474</name>
</gene>
<comment type="caution">
    <text evidence="3">The sequence shown here is derived from an EMBL/GenBank/DDBJ whole genome shotgun (WGS) entry which is preliminary data.</text>
</comment>
<evidence type="ECO:0000313" key="3">
    <source>
        <dbReference type="EMBL" id="KAL3098720.1"/>
    </source>
</evidence>
<feature type="coiled-coil region" evidence="1">
    <location>
        <begin position="304"/>
        <end position="331"/>
    </location>
</feature>
<sequence>MTTQNSDDGIGAEALHSGQNDGGGGEAGAETTAGEVEGSKAMAEEAKAVDNGDESADLRVPTVRKRCSAVFGAKTGHTSTSDGGGVLSAPLTSSAMLGKKPRKQSVLDNAESDRRAFVQEEQLEPEMESHMRSKDANSPLPSGFLDTTRTIFRPLMLPKTPVDVFSKYGSLDEMNKTHVIQHTPFHTRFQSPLLLDDLTKKHASSLLFDSQDNYGLDELSEDARLMKISAGAMTMITETPKSSHHSTATRTVPIDFEDDRVSESPQLPPPPTVPIPMGHLNDSEFEQWHETEMDEAMEGYCDAVKQYTDKYSRLAAEKKRLLSRIDAVKARSYKFRYDFSEAYQQNEEKRRALCANLTNI</sequence>
<keyword evidence="4" id="KW-1185">Reference proteome</keyword>
<accession>A0ABD2K753</accession>
<dbReference type="AlphaFoldDB" id="A0ABD2K753"/>
<dbReference type="EMBL" id="JBICBT010000819">
    <property type="protein sequence ID" value="KAL3098720.1"/>
    <property type="molecule type" value="Genomic_DNA"/>
</dbReference>
<dbReference type="Proteomes" id="UP001620626">
    <property type="component" value="Unassembled WGS sequence"/>
</dbReference>
<reference evidence="3 4" key="1">
    <citation type="submission" date="2024-10" db="EMBL/GenBank/DDBJ databases">
        <authorList>
            <person name="Kim D."/>
        </authorList>
    </citation>
    <scope>NUCLEOTIDE SEQUENCE [LARGE SCALE GENOMIC DNA]</scope>
    <source>
        <strain evidence="3">BH-2024</strain>
    </source>
</reference>
<proteinExistence type="predicted"/>
<keyword evidence="1" id="KW-0175">Coiled coil</keyword>